<keyword evidence="5" id="KW-0732">Signal</keyword>
<dbReference type="InterPro" id="IPR036909">
    <property type="entry name" value="Cyt_c-like_dom_sf"/>
</dbReference>
<accession>A8LTQ4</accession>
<dbReference type="GO" id="GO:0020037">
    <property type="term" value="F:heme binding"/>
    <property type="evidence" value="ECO:0007669"/>
    <property type="project" value="InterPro"/>
</dbReference>
<dbReference type="InterPro" id="IPR009056">
    <property type="entry name" value="Cyt_c-like_dom"/>
</dbReference>
<dbReference type="Proteomes" id="UP000006833">
    <property type="component" value="Plasmid pDSHI02"/>
</dbReference>
<gene>
    <name evidence="7" type="ordered locus">Dshi_3893</name>
</gene>
<evidence type="ECO:0000256" key="5">
    <source>
        <dbReference type="SAM" id="SignalP"/>
    </source>
</evidence>
<geneLocation type="plasmid" evidence="7 8">
    <name>pDSHI02</name>
</geneLocation>
<dbReference type="PROSITE" id="PS51007">
    <property type="entry name" value="CYTC"/>
    <property type="match status" value="1"/>
</dbReference>
<dbReference type="GO" id="GO:0009055">
    <property type="term" value="F:electron transfer activity"/>
    <property type="evidence" value="ECO:0007669"/>
    <property type="project" value="InterPro"/>
</dbReference>
<evidence type="ECO:0000259" key="6">
    <source>
        <dbReference type="PROSITE" id="PS51007"/>
    </source>
</evidence>
<keyword evidence="8" id="KW-1185">Reference proteome</keyword>
<sequence>MRPTATYATVLALFSLAVAAMAWSALRPENSPGHALATTTSAAFSDLAAWFRSGPADGQPDWEAAARNVYGADASHGAQLMILHGCGACHTIPGVTGADGSVGPDLGGLADRAYVGGVLPNEPGGLVRWLVNPTTYAPNTAMPDLGVTEAEARDMAAYLFTLRGE</sequence>
<evidence type="ECO:0000313" key="7">
    <source>
        <dbReference type="EMBL" id="ABV95621.1"/>
    </source>
</evidence>
<evidence type="ECO:0000256" key="3">
    <source>
        <dbReference type="ARBA" id="ARBA00023004"/>
    </source>
</evidence>
<dbReference type="Pfam" id="PF00034">
    <property type="entry name" value="Cytochrom_C"/>
    <property type="match status" value="1"/>
</dbReference>
<dbReference type="SUPFAM" id="SSF46626">
    <property type="entry name" value="Cytochrome c"/>
    <property type="match status" value="1"/>
</dbReference>
<dbReference type="GO" id="GO:0046872">
    <property type="term" value="F:metal ion binding"/>
    <property type="evidence" value="ECO:0007669"/>
    <property type="project" value="UniProtKB-KW"/>
</dbReference>
<dbReference type="HOGENOM" id="CLU_122806_1_0_5"/>
<name>A8LTQ4_DINSH</name>
<protein>
    <submittedName>
        <fullName evidence="7">Cytochrome c class I</fullName>
    </submittedName>
</protein>
<keyword evidence="3 4" id="KW-0408">Iron</keyword>
<feature type="signal peptide" evidence="5">
    <location>
        <begin position="1"/>
        <end position="22"/>
    </location>
</feature>
<dbReference type="Gene3D" id="1.10.760.10">
    <property type="entry name" value="Cytochrome c-like domain"/>
    <property type="match status" value="1"/>
</dbReference>
<keyword evidence="1 4" id="KW-0349">Heme</keyword>
<evidence type="ECO:0000256" key="2">
    <source>
        <dbReference type="ARBA" id="ARBA00022723"/>
    </source>
</evidence>
<evidence type="ECO:0000313" key="8">
    <source>
        <dbReference type="Proteomes" id="UP000006833"/>
    </source>
</evidence>
<evidence type="ECO:0000256" key="1">
    <source>
        <dbReference type="ARBA" id="ARBA00022617"/>
    </source>
</evidence>
<dbReference type="KEGG" id="dsh:Dshi_3893"/>
<keyword evidence="7" id="KW-0614">Plasmid</keyword>
<organism evidence="7 8">
    <name type="scientific">Dinoroseobacter shibae (strain DSM 16493 / NCIMB 14021 / DFL 12)</name>
    <dbReference type="NCBI Taxonomy" id="398580"/>
    <lineage>
        <taxon>Bacteria</taxon>
        <taxon>Pseudomonadati</taxon>
        <taxon>Pseudomonadota</taxon>
        <taxon>Alphaproteobacteria</taxon>
        <taxon>Rhodobacterales</taxon>
        <taxon>Roseobacteraceae</taxon>
        <taxon>Dinoroseobacter</taxon>
    </lineage>
</organism>
<reference evidence="8" key="1">
    <citation type="journal article" date="2010" name="ISME J.">
        <title>The complete genome sequence of the algal symbiont Dinoroseobacter shibae: a hitchhiker's guide to life in the sea.</title>
        <authorList>
            <person name="Wagner-Dobler I."/>
            <person name="Ballhausen B."/>
            <person name="Berger M."/>
            <person name="Brinkhoff T."/>
            <person name="Buchholz I."/>
            <person name="Bunk B."/>
            <person name="Cypionka H."/>
            <person name="Daniel R."/>
            <person name="Drepper T."/>
            <person name="Gerdts G."/>
            <person name="Hahnke S."/>
            <person name="Han C."/>
            <person name="Jahn D."/>
            <person name="Kalhoefer D."/>
            <person name="Kiss H."/>
            <person name="Klenk H.P."/>
            <person name="Kyrpides N."/>
            <person name="Liebl W."/>
            <person name="Liesegang H."/>
            <person name="Meincke L."/>
            <person name="Pati A."/>
            <person name="Petersen J."/>
            <person name="Piekarski T."/>
            <person name="Pommerenke C."/>
            <person name="Pradella S."/>
            <person name="Pukall R."/>
            <person name="Rabus R."/>
            <person name="Stackebrandt E."/>
            <person name="Thole S."/>
            <person name="Thompson L."/>
            <person name="Tielen P."/>
            <person name="Tomasch J."/>
            <person name="von Jan M."/>
            <person name="Wanphrut N."/>
            <person name="Wichels A."/>
            <person name="Zech H."/>
            <person name="Simon M."/>
        </authorList>
    </citation>
    <scope>NUCLEOTIDE SEQUENCE [LARGE SCALE GENOMIC DNA]</scope>
    <source>
        <strain evidence="8">DSM 16493 / NCIMB 14021 / DFL 12</strain>
        <plasmid evidence="8">Plasmid pDSHI02</plasmid>
    </source>
</reference>
<feature type="chain" id="PRO_5002726185" evidence="5">
    <location>
        <begin position="23"/>
        <end position="165"/>
    </location>
</feature>
<feature type="domain" description="Cytochrome c" evidence="6">
    <location>
        <begin position="72"/>
        <end position="163"/>
    </location>
</feature>
<evidence type="ECO:0000256" key="4">
    <source>
        <dbReference type="PROSITE-ProRule" id="PRU00433"/>
    </source>
</evidence>
<keyword evidence="2 4" id="KW-0479">Metal-binding</keyword>
<dbReference type="AlphaFoldDB" id="A8LTQ4"/>
<proteinExistence type="predicted"/>
<dbReference type="EMBL" id="CP000832">
    <property type="protein sequence ID" value="ABV95621.1"/>
    <property type="molecule type" value="Genomic_DNA"/>
</dbReference>